<dbReference type="GO" id="GO:0005829">
    <property type="term" value="C:cytosol"/>
    <property type="evidence" value="ECO:0007669"/>
    <property type="project" value="TreeGrafter"/>
</dbReference>
<keyword evidence="3" id="KW-0067">ATP-binding</keyword>
<dbReference type="Gene3D" id="3.40.50.620">
    <property type="entry name" value="HUPs"/>
    <property type="match status" value="1"/>
</dbReference>
<dbReference type="PANTHER" id="PTHR42765:SF1">
    <property type="entry name" value="ISOLEUCINE--TRNA LIGASE, MITOCHONDRIAL"/>
    <property type="match status" value="1"/>
</dbReference>
<feature type="non-terminal residue" evidence="7">
    <location>
        <position position="1"/>
    </location>
</feature>
<sequence length="255" mass="28991">VIFRATEQWFISVDKELPDVGKSLRDLALQSVKNVRWIPAWGQKRIAGMLESRPDWCISRQRSWGLSIPVFLNSEGHPLMTKESVLAVAEHIAERGSNSWFTDSPAEILGEDFELPKGFVLDELRKEENIFDVWFESGCSWYSVCVKEAGWSVPVDLYLEGSDQHRGWFQLSLLPGLGATGKAPFKSVLTHGFTVDEKGMKQSKSLGNYVNAQEEIAKYGSDILRLWVSSVNYQEDVRCNDEIIGRTQDAYRKIR</sequence>
<keyword evidence="1" id="KW-0436">Ligase</keyword>
<dbReference type="PANTHER" id="PTHR42765">
    <property type="entry name" value="SOLEUCYL-TRNA SYNTHETASE"/>
    <property type="match status" value="1"/>
</dbReference>
<dbReference type="InterPro" id="IPR002300">
    <property type="entry name" value="aa-tRNA-synth_Ia"/>
</dbReference>
<dbReference type="SUPFAM" id="SSF52374">
    <property type="entry name" value="Nucleotidylyl transferase"/>
    <property type="match status" value="1"/>
</dbReference>
<gene>
    <name evidence="7" type="ORF">S01H1_58989</name>
</gene>
<dbReference type="GO" id="GO:0004822">
    <property type="term" value="F:isoleucine-tRNA ligase activity"/>
    <property type="evidence" value="ECO:0007669"/>
    <property type="project" value="TreeGrafter"/>
</dbReference>
<name>X0VZQ8_9ZZZZ</name>
<evidence type="ECO:0000256" key="1">
    <source>
        <dbReference type="ARBA" id="ARBA00022598"/>
    </source>
</evidence>
<organism evidence="7">
    <name type="scientific">marine sediment metagenome</name>
    <dbReference type="NCBI Taxonomy" id="412755"/>
    <lineage>
        <taxon>unclassified sequences</taxon>
        <taxon>metagenomes</taxon>
        <taxon>ecological metagenomes</taxon>
    </lineage>
</organism>
<dbReference type="Pfam" id="PF00133">
    <property type="entry name" value="tRNA-synt_1"/>
    <property type="match status" value="1"/>
</dbReference>
<evidence type="ECO:0000313" key="7">
    <source>
        <dbReference type="EMBL" id="GAG23969.1"/>
    </source>
</evidence>
<dbReference type="EMBL" id="BARS01038557">
    <property type="protein sequence ID" value="GAG23969.1"/>
    <property type="molecule type" value="Genomic_DNA"/>
</dbReference>
<feature type="domain" description="Aminoacyl-tRNA synthetase class Ia" evidence="6">
    <location>
        <begin position="2"/>
        <end position="238"/>
    </location>
</feature>
<accession>X0VZQ8</accession>
<evidence type="ECO:0000259" key="6">
    <source>
        <dbReference type="Pfam" id="PF00133"/>
    </source>
</evidence>
<keyword evidence="5" id="KW-0030">Aminoacyl-tRNA synthetase</keyword>
<dbReference type="InterPro" id="IPR050081">
    <property type="entry name" value="Ile-tRNA_ligase"/>
</dbReference>
<comment type="caution">
    <text evidence="7">The sequence shown here is derived from an EMBL/GenBank/DDBJ whole genome shotgun (WGS) entry which is preliminary data.</text>
</comment>
<proteinExistence type="predicted"/>
<evidence type="ECO:0000256" key="3">
    <source>
        <dbReference type="ARBA" id="ARBA00022840"/>
    </source>
</evidence>
<dbReference type="AlphaFoldDB" id="X0VZQ8"/>
<evidence type="ECO:0000256" key="2">
    <source>
        <dbReference type="ARBA" id="ARBA00022741"/>
    </source>
</evidence>
<evidence type="ECO:0000256" key="4">
    <source>
        <dbReference type="ARBA" id="ARBA00022917"/>
    </source>
</evidence>
<reference evidence="7" key="1">
    <citation type="journal article" date="2014" name="Front. Microbiol.">
        <title>High frequency of phylogenetically diverse reductive dehalogenase-homologous genes in deep subseafloor sedimentary metagenomes.</title>
        <authorList>
            <person name="Kawai M."/>
            <person name="Futagami T."/>
            <person name="Toyoda A."/>
            <person name="Takaki Y."/>
            <person name="Nishi S."/>
            <person name="Hori S."/>
            <person name="Arai W."/>
            <person name="Tsubouchi T."/>
            <person name="Morono Y."/>
            <person name="Uchiyama I."/>
            <person name="Ito T."/>
            <person name="Fujiyama A."/>
            <person name="Inagaki F."/>
            <person name="Takami H."/>
        </authorList>
    </citation>
    <scope>NUCLEOTIDE SEQUENCE</scope>
    <source>
        <strain evidence="7">Expedition CK06-06</strain>
    </source>
</reference>
<dbReference type="GO" id="GO:0006428">
    <property type="term" value="P:isoleucyl-tRNA aminoacylation"/>
    <property type="evidence" value="ECO:0007669"/>
    <property type="project" value="TreeGrafter"/>
</dbReference>
<evidence type="ECO:0000256" key="5">
    <source>
        <dbReference type="ARBA" id="ARBA00023146"/>
    </source>
</evidence>
<keyword evidence="4" id="KW-0648">Protein biosynthesis</keyword>
<protein>
    <recommendedName>
        <fullName evidence="6">Aminoacyl-tRNA synthetase class Ia domain-containing protein</fullName>
    </recommendedName>
</protein>
<dbReference type="GO" id="GO:0005524">
    <property type="term" value="F:ATP binding"/>
    <property type="evidence" value="ECO:0007669"/>
    <property type="project" value="UniProtKB-KW"/>
</dbReference>
<feature type="non-terminal residue" evidence="7">
    <location>
        <position position="255"/>
    </location>
</feature>
<dbReference type="InterPro" id="IPR014729">
    <property type="entry name" value="Rossmann-like_a/b/a_fold"/>
</dbReference>
<dbReference type="Gene3D" id="1.10.10.830">
    <property type="entry name" value="Ile-tRNA synthetase CP2 domain-like"/>
    <property type="match status" value="1"/>
</dbReference>
<keyword evidence="2" id="KW-0547">Nucleotide-binding</keyword>